<name>A0A369J981_HYPMA</name>
<gene>
    <name evidence="3" type="ORF">Hypma_003581</name>
</gene>
<organism evidence="3 4">
    <name type="scientific">Hypsizygus marmoreus</name>
    <name type="common">White beech mushroom</name>
    <name type="synonym">Agaricus marmoreus</name>
    <dbReference type="NCBI Taxonomy" id="39966"/>
    <lineage>
        <taxon>Eukaryota</taxon>
        <taxon>Fungi</taxon>
        <taxon>Dikarya</taxon>
        <taxon>Basidiomycota</taxon>
        <taxon>Agaricomycotina</taxon>
        <taxon>Agaricomycetes</taxon>
        <taxon>Agaricomycetidae</taxon>
        <taxon>Agaricales</taxon>
        <taxon>Tricholomatineae</taxon>
        <taxon>Lyophyllaceae</taxon>
        <taxon>Hypsizygus</taxon>
    </lineage>
</organism>
<sequence length="232" mass="25646">MLSTTRLAPPFRAIARYSTGISDGKRTREQLKELLRHTAQPVAVVTAFMPSKKHEHPYHGATLSSFTSIAMDPYPLISFALRIPSRMATILNAARPEDPSHMVINLLSAEQASVAEKFARADLHPEPFFSVPYSLTHEGLPILEGSLGSMSCKLVSKAIPLHELGFLEGKGFAEGNASYAGDAIVSELFIARVIRVEKMELKDMTEDTPRTLPLIYHRRGYTSCHSPSRKSK</sequence>
<dbReference type="EMBL" id="LUEZ02000137">
    <property type="protein sequence ID" value="RDB16004.1"/>
    <property type="molecule type" value="Genomic_DNA"/>
</dbReference>
<dbReference type="AlphaFoldDB" id="A0A369J981"/>
<dbReference type="GO" id="GO:0010181">
    <property type="term" value="F:FMN binding"/>
    <property type="evidence" value="ECO:0007669"/>
    <property type="project" value="InterPro"/>
</dbReference>
<dbReference type="OrthoDB" id="2015405at2759"/>
<dbReference type="InParanoid" id="A0A369J981"/>
<dbReference type="InterPro" id="IPR002563">
    <property type="entry name" value="Flavin_Rdtase-like_dom"/>
</dbReference>
<dbReference type="STRING" id="39966.A0A369J981"/>
<dbReference type="InterPro" id="IPR050268">
    <property type="entry name" value="NADH-dep_flavin_reductase"/>
</dbReference>
<evidence type="ECO:0000259" key="2">
    <source>
        <dbReference type="SMART" id="SM00903"/>
    </source>
</evidence>
<dbReference type="InterPro" id="IPR012349">
    <property type="entry name" value="Split_barrel_FMN-bd"/>
</dbReference>
<keyword evidence="1" id="KW-0560">Oxidoreductase</keyword>
<dbReference type="Pfam" id="PF01613">
    <property type="entry name" value="Flavin_Reduct"/>
    <property type="match status" value="1"/>
</dbReference>
<dbReference type="Gene3D" id="2.30.110.10">
    <property type="entry name" value="Electron Transport, Fmn-binding Protein, Chain A"/>
    <property type="match status" value="1"/>
</dbReference>
<protein>
    <recommendedName>
        <fullName evidence="2">Flavin reductase like domain-containing protein</fullName>
    </recommendedName>
</protein>
<comment type="caution">
    <text evidence="3">The sequence shown here is derived from an EMBL/GenBank/DDBJ whole genome shotgun (WGS) entry which is preliminary data.</text>
</comment>
<accession>A0A369J981</accession>
<dbReference type="Proteomes" id="UP000076154">
    <property type="component" value="Unassembled WGS sequence"/>
</dbReference>
<feature type="domain" description="Flavin reductase like" evidence="2">
    <location>
        <begin position="35"/>
        <end position="223"/>
    </location>
</feature>
<dbReference type="SMART" id="SM00903">
    <property type="entry name" value="Flavin_Reduct"/>
    <property type="match status" value="1"/>
</dbReference>
<reference evidence="3" key="1">
    <citation type="submission" date="2018-04" db="EMBL/GenBank/DDBJ databases">
        <title>Whole genome sequencing of Hypsizygus marmoreus.</title>
        <authorList>
            <person name="Choi I.-G."/>
            <person name="Min B."/>
            <person name="Kim J.-G."/>
            <person name="Kim S."/>
            <person name="Oh Y.-L."/>
            <person name="Kong W.-S."/>
            <person name="Park H."/>
            <person name="Jeong J."/>
            <person name="Song E.-S."/>
        </authorList>
    </citation>
    <scope>NUCLEOTIDE SEQUENCE [LARGE SCALE GENOMIC DNA]</scope>
    <source>
        <strain evidence="3">51987-8</strain>
    </source>
</reference>
<evidence type="ECO:0000313" key="4">
    <source>
        <dbReference type="Proteomes" id="UP000076154"/>
    </source>
</evidence>
<dbReference type="SUPFAM" id="SSF50475">
    <property type="entry name" value="FMN-binding split barrel"/>
    <property type="match status" value="1"/>
</dbReference>
<evidence type="ECO:0000256" key="1">
    <source>
        <dbReference type="ARBA" id="ARBA00023002"/>
    </source>
</evidence>
<keyword evidence="4" id="KW-1185">Reference proteome</keyword>
<evidence type="ECO:0000313" key="3">
    <source>
        <dbReference type="EMBL" id="RDB16004.1"/>
    </source>
</evidence>
<dbReference type="PANTHER" id="PTHR30466:SF1">
    <property type="entry name" value="FMN REDUCTASE (NADH) RUTF"/>
    <property type="match status" value="1"/>
</dbReference>
<dbReference type="GO" id="GO:0042602">
    <property type="term" value="F:riboflavin reductase (NADPH) activity"/>
    <property type="evidence" value="ECO:0007669"/>
    <property type="project" value="TreeGrafter"/>
</dbReference>
<proteinExistence type="predicted"/>
<dbReference type="PANTHER" id="PTHR30466">
    <property type="entry name" value="FLAVIN REDUCTASE"/>
    <property type="match status" value="1"/>
</dbReference>